<reference evidence="5 6" key="1">
    <citation type="journal article" date="2016" name="BMC Genomics">
        <title>Comparative genomic and transcriptomic analyses of the Fuzhuan brick tea-fermentation fungus Aspergillus cristatus.</title>
        <authorList>
            <person name="Ge Y."/>
            <person name="Wang Y."/>
            <person name="Liu Y."/>
            <person name="Tan Y."/>
            <person name="Ren X."/>
            <person name="Zhang X."/>
            <person name="Hyde K.D."/>
            <person name="Liu Y."/>
            <person name="Liu Z."/>
        </authorList>
    </citation>
    <scope>NUCLEOTIDE SEQUENCE [LARGE SCALE GENOMIC DNA]</scope>
    <source>
        <strain evidence="5 6">GZAAS20.1005</strain>
    </source>
</reference>
<evidence type="ECO:0000256" key="4">
    <source>
        <dbReference type="SAM" id="MobiDB-lite"/>
    </source>
</evidence>
<comment type="subcellular location">
    <subcellularLocation>
        <location evidence="1">Nucleus</location>
    </subcellularLocation>
</comment>
<evidence type="ECO:0008006" key="7">
    <source>
        <dbReference type="Google" id="ProtNLM"/>
    </source>
</evidence>
<dbReference type="GO" id="GO:0008380">
    <property type="term" value="P:RNA splicing"/>
    <property type="evidence" value="ECO:0007669"/>
    <property type="project" value="InterPro"/>
</dbReference>
<dbReference type="PANTHER" id="PTHR12638:SF0">
    <property type="entry name" value="MAGO HOMOLOG, EXON JUNCTION COMPLEX SUBUNIT-RELATED"/>
    <property type="match status" value="1"/>
</dbReference>
<accession>A0A1E3BLZ6</accession>
<organism evidence="5 6">
    <name type="scientific">Aspergillus cristatus</name>
    <name type="common">Chinese Fuzhuan brick tea-fermentation fungus</name>
    <name type="synonym">Eurotium cristatum</name>
    <dbReference type="NCBI Taxonomy" id="573508"/>
    <lineage>
        <taxon>Eukaryota</taxon>
        <taxon>Fungi</taxon>
        <taxon>Dikarya</taxon>
        <taxon>Ascomycota</taxon>
        <taxon>Pezizomycotina</taxon>
        <taxon>Eurotiomycetes</taxon>
        <taxon>Eurotiomycetidae</taxon>
        <taxon>Eurotiales</taxon>
        <taxon>Aspergillaceae</taxon>
        <taxon>Aspergillus</taxon>
        <taxon>Aspergillus subgen. Aspergillus</taxon>
    </lineage>
</organism>
<comment type="caution">
    <text evidence="5">The sequence shown here is derived from an EMBL/GenBank/DDBJ whole genome shotgun (WGS) entry which is preliminary data.</text>
</comment>
<dbReference type="GO" id="GO:0035145">
    <property type="term" value="C:exon-exon junction complex"/>
    <property type="evidence" value="ECO:0007669"/>
    <property type="project" value="InterPro"/>
</dbReference>
<feature type="region of interest" description="Disordered" evidence="4">
    <location>
        <begin position="469"/>
        <end position="502"/>
    </location>
</feature>
<dbReference type="InterPro" id="IPR004023">
    <property type="entry name" value="Mago_nashi"/>
</dbReference>
<evidence type="ECO:0000313" key="5">
    <source>
        <dbReference type="EMBL" id="ODM21984.1"/>
    </source>
</evidence>
<dbReference type="OrthoDB" id="6495301at2759"/>
<evidence type="ECO:0000256" key="3">
    <source>
        <dbReference type="ARBA" id="ARBA00023242"/>
    </source>
</evidence>
<dbReference type="EMBL" id="JXNT01000002">
    <property type="protein sequence ID" value="ODM21984.1"/>
    <property type="molecule type" value="Genomic_DNA"/>
</dbReference>
<dbReference type="FunFam" id="3.30.1560.10:FF:000001">
    <property type="entry name" value="Protein mago nashi homolog"/>
    <property type="match status" value="1"/>
</dbReference>
<dbReference type="Gene3D" id="3.30.1560.10">
    <property type="entry name" value="Mago nashi"/>
    <property type="match status" value="1"/>
</dbReference>
<dbReference type="CDD" id="cd11295">
    <property type="entry name" value="Mago_nashi"/>
    <property type="match status" value="1"/>
</dbReference>
<dbReference type="Proteomes" id="UP000094569">
    <property type="component" value="Unassembled WGS sequence"/>
</dbReference>
<dbReference type="VEuPathDB" id="FungiDB:SI65_02828"/>
<dbReference type="InterPro" id="IPR036605">
    <property type="entry name" value="Mago_nashi_sf"/>
</dbReference>
<evidence type="ECO:0000313" key="6">
    <source>
        <dbReference type="Proteomes" id="UP000094569"/>
    </source>
</evidence>
<feature type="compositionally biased region" description="Acidic residues" evidence="4">
    <location>
        <begin position="487"/>
        <end position="500"/>
    </location>
</feature>
<evidence type="ECO:0000256" key="2">
    <source>
        <dbReference type="ARBA" id="ARBA00009270"/>
    </source>
</evidence>
<proteinExistence type="inferred from homology"/>
<dbReference type="AlphaFoldDB" id="A0A1E3BLZ6"/>
<dbReference type="Pfam" id="PF02792">
    <property type="entry name" value="Mago_nashi"/>
    <property type="match status" value="1"/>
</dbReference>
<keyword evidence="6" id="KW-1185">Reference proteome</keyword>
<protein>
    <recommendedName>
        <fullName evidence="7">Protein mago nashi</fullName>
    </recommendedName>
</protein>
<dbReference type="PANTHER" id="PTHR12638">
    <property type="entry name" value="PROTEIN MAGO NASHI HOMOLOG"/>
    <property type="match status" value="1"/>
</dbReference>
<gene>
    <name evidence="5" type="ORF">SI65_02828</name>
</gene>
<dbReference type="SUPFAM" id="SSF89817">
    <property type="entry name" value="Mago nashi protein"/>
    <property type="match status" value="1"/>
</dbReference>
<dbReference type="STRING" id="573508.A0A1E3BLZ6"/>
<evidence type="ECO:0000256" key="1">
    <source>
        <dbReference type="ARBA" id="ARBA00004123"/>
    </source>
</evidence>
<sequence length="581" mass="67057">MAQNDPFYLRYYSGHSGRFGHEFLEFDFRTLGDGRSAAVRYANNSNYRNDSLIRKEMCVSAAMIQEIKRIIKDSEILKEDDSKWPQKNKDGRQELEIRLGNEHISFETAKIGSLVDVTESADPEGLRVFYYLVQDLKALIFSLISLHFKQIQAFWAVYDHFETMSSANSPLGIPIPKYMSALPRPQPPVRRGTVNDIQALDIIRNFGQELELYVNKIEKALDLASGPSDLVIILQRPASNHIYSVSFEKFVQDCPTLKAVDELIRFATNGARSIHTVTVLDALIFKPNWRKSLPNEKCHQLLAEVLRLKKPSVILQCHTEYYEDPWLQNHCLLRENYRLCWKAFTHDDETKTTVTQSFHPSAAVNYKRRRRPEYRILLLCHFAKAFSRLPGGTSFKIPRSIRSKCASNWYEVNSTDLAETYWKISDALDPKVSSETGYQGDNEQKSWYEPKTVTDGLVLDISEMRLNDREARQDTPDESQSPTDAQVLDDNDTGDSEEGQQEERIDWNYLHERIQYAEEQCLVLQNLAGSSLFDLSRSLRICRLIQILRADEFKEECLDKMVGEVEDFIKASDELKTMVEE</sequence>
<comment type="similarity">
    <text evidence="2">Belongs to the mago nashi family.</text>
</comment>
<keyword evidence="3" id="KW-0539">Nucleus</keyword>
<name>A0A1E3BLZ6_ASPCR</name>